<dbReference type="KEGG" id="cpsk:Q0N40_06430"/>
<gene>
    <name evidence="1" type="ORF">Q0N40_06430</name>
</gene>
<evidence type="ECO:0000313" key="2">
    <source>
        <dbReference type="Proteomes" id="UP001174314"/>
    </source>
</evidence>
<dbReference type="Proteomes" id="UP001174314">
    <property type="component" value="Chromosome"/>
</dbReference>
<dbReference type="AlphaFoldDB" id="A0AAU0PUV1"/>
<organism evidence="1 2">
    <name type="scientific">Corynebacterium pseudokroppenstedtii</name>
    <dbReference type="NCBI Taxonomy" id="2804917"/>
    <lineage>
        <taxon>Bacteria</taxon>
        <taxon>Bacillati</taxon>
        <taxon>Actinomycetota</taxon>
        <taxon>Actinomycetes</taxon>
        <taxon>Mycobacteriales</taxon>
        <taxon>Corynebacteriaceae</taxon>
        <taxon>Corynebacterium</taxon>
    </lineage>
</organism>
<accession>A0AAU0PUV1</accession>
<sequence>MPSPLFKPQTVEELRAERDKVEKQMPCSVDILRRLRGASAIEYDEDRLLRRYEQLTWAIGD</sequence>
<dbReference type="EMBL" id="CP137757">
    <property type="protein sequence ID" value="WPF24198.1"/>
    <property type="molecule type" value="Genomic_DNA"/>
</dbReference>
<dbReference type="RefSeq" id="WP_204087143.1">
    <property type="nucleotide sequence ID" value="NZ_CP137757.1"/>
</dbReference>
<name>A0AAU0PUV1_9CORY</name>
<evidence type="ECO:0000313" key="1">
    <source>
        <dbReference type="EMBL" id="WPF24198.1"/>
    </source>
</evidence>
<reference evidence="1 2" key="1">
    <citation type="submission" date="2023-10" db="EMBL/GenBank/DDBJ databases">
        <title>complete genome sequence of Corynebacterium pseudokroppenstedtii P15-C1.</title>
        <authorList>
            <person name="Bruggemann H."/>
            <person name="Poehlein A."/>
        </authorList>
    </citation>
    <scope>NUCLEOTIDE SEQUENCE [LARGE SCALE GENOMIC DNA]</scope>
    <source>
        <strain evidence="1 2">P15_C1</strain>
    </source>
</reference>
<keyword evidence="2" id="KW-1185">Reference proteome</keyword>
<proteinExistence type="predicted"/>
<protein>
    <submittedName>
        <fullName evidence="1">Uncharacterized protein</fullName>
    </submittedName>
</protein>